<keyword evidence="4" id="KW-1185">Reference proteome</keyword>
<dbReference type="AlphaFoldDB" id="A0A521EQC5"/>
<sequence length="184" mass="21058">MKTFLKLILFAFIFSGCNQNVNQKIENAAEKDTITKTKKTITEPVVDSREKNTGDLDQLFPIDILNPKSKDVFKKYGIEFTGNCYACDLAIVSISKKSFKLTNVCDDKTTQEFEITEFSGSDDLIEFKTKQNNFILTKIDKAPVYELKITGDTLKIKNLRISKFYTTQKMLDKFEEHDCGDFQG</sequence>
<evidence type="ECO:0000313" key="1">
    <source>
        <dbReference type="EMBL" id="MRX67865.1"/>
    </source>
</evidence>
<protein>
    <recommendedName>
        <fullName evidence="5">Lipoprotein</fullName>
    </recommendedName>
</protein>
<dbReference type="EMBL" id="FXTA01000005">
    <property type="protein sequence ID" value="SMO86134.1"/>
    <property type="molecule type" value="Genomic_DNA"/>
</dbReference>
<proteinExistence type="predicted"/>
<name>A0A521EQC5_9FLAO</name>
<evidence type="ECO:0000313" key="2">
    <source>
        <dbReference type="EMBL" id="SMO86134.1"/>
    </source>
</evidence>
<reference evidence="2 3" key="1">
    <citation type="submission" date="2017-05" db="EMBL/GenBank/DDBJ databases">
        <authorList>
            <person name="Varghese N."/>
            <person name="Submissions S."/>
        </authorList>
    </citation>
    <scope>NUCLEOTIDE SEQUENCE [LARGE SCALE GENOMIC DNA]</scope>
    <source>
        <strain evidence="2 3">DSM 19382</strain>
    </source>
</reference>
<evidence type="ECO:0000313" key="4">
    <source>
        <dbReference type="Proteomes" id="UP000468990"/>
    </source>
</evidence>
<organism evidence="2 3">
    <name type="scientific">Flavobacterium resistens</name>
    <dbReference type="NCBI Taxonomy" id="443612"/>
    <lineage>
        <taxon>Bacteria</taxon>
        <taxon>Pseudomonadati</taxon>
        <taxon>Bacteroidota</taxon>
        <taxon>Flavobacteriia</taxon>
        <taxon>Flavobacteriales</taxon>
        <taxon>Flavobacteriaceae</taxon>
        <taxon>Flavobacterium</taxon>
    </lineage>
</organism>
<accession>A0A521EQC5</accession>
<dbReference type="Proteomes" id="UP000468990">
    <property type="component" value="Unassembled WGS sequence"/>
</dbReference>
<gene>
    <name evidence="1" type="ORF">GJU42_07820</name>
    <name evidence="2" type="ORF">SAMN06265349_105242</name>
</gene>
<dbReference type="Proteomes" id="UP000317289">
    <property type="component" value="Unassembled WGS sequence"/>
</dbReference>
<evidence type="ECO:0000313" key="3">
    <source>
        <dbReference type="Proteomes" id="UP000317289"/>
    </source>
</evidence>
<dbReference type="EMBL" id="WKKG01000003">
    <property type="protein sequence ID" value="MRX67865.1"/>
    <property type="molecule type" value="Genomic_DNA"/>
</dbReference>
<dbReference type="RefSeq" id="WP_142451921.1">
    <property type="nucleotide sequence ID" value="NZ_FXTA01000005.1"/>
</dbReference>
<dbReference type="PROSITE" id="PS51257">
    <property type="entry name" value="PROKAR_LIPOPROTEIN"/>
    <property type="match status" value="1"/>
</dbReference>
<evidence type="ECO:0008006" key="5">
    <source>
        <dbReference type="Google" id="ProtNLM"/>
    </source>
</evidence>
<dbReference type="OrthoDB" id="1377326at2"/>
<reference evidence="1 4" key="2">
    <citation type="submission" date="2019-11" db="EMBL/GenBank/DDBJ databases">
        <title>Flavobacterium resistens genome.</title>
        <authorList>
            <person name="Wilson V.M."/>
            <person name="Newman J.D."/>
        </authorList>
    </citation>
    <scope>NUCLEOTIDE SEQUENCE [LARGE SCALE GENOMIC DNA]</scope>
    <source>
        <strain evidence="1 4">DSM 19382</strain>
    </source>
</reference>